<organism evidence="2 3">
    <name type="scientific">Terriglobus albidus</name>
    <dbReference type="NCBI Taxonomy" id="1592106"/>
    <lineage>
        <taxon>Bacteria</taxon>
        <taxon>Pseudomonadati</taxon>
        <taxon>Acidobacteriota</taxon>
        <taxon>Terriglobia</taxon>
        <taxon>Terriglobales</taxon>
        <taxon>Acidobacteriaceae</taxon>
        <taxon>Terriglobus</taxon>
    </lineage>
</organism>
<dbReference type="Pfam" id="PF05368">
    <property type="entry name" value="NmrA"/>
    <property type="match status" value="1"/>
</dbReference>
<dbReference type="EMBL" id="CP042806">
    <property type="protein sequence ID" value="QEE26979.1"/>
    <property type="molecule type" value="Genomic_DNA"/>
</dbReference>
<dbReference type="Proteomes" id="UP000321820">
    <property type="component" value="Chromosome"/>
</dbReference>
<evidence type="ECO:0000259" key="1">
    <source>
        <dbReference type="Pfam" id="PF05368"/>
    </source>
</evidence>
<proteinExistence type="predicted"/>
<dbReference type="OrthoDB" id="7352262at2"/>
<reference evidence="2 3" key="1">
    <citation type="submission" date="2019-08" db="EMBL/GenBank/DDBJ databases">
        <title>Complete genome sequence of Terriglobus albidus strain ORNL.</title>
        <authorList>
            <person name="Podar M."/>
        </authorList>
    </citation>
    <scope>NUCLEOTIDE SEQUENCE [LARGE SCALE GENOMIC DNA]</scope>
    <source>
        <strain evidence="2 3">ORNL</strain>
    </source>
</reference>
<protein>
    <submittedName>
        <fullName evidence="2">NAD-dependent epimerase/dehydratase family protein</fullName>
    </submittedName>
</protein>
<keyword evidence="3" id="KW-1185">Reference proteome</keyword>
<dbReference type="RefSeq" id="WP_147646175.1">
    <property type="nucleotide sequence ID" value="NZ_CP042806.1"/>
</dbReference>
<name>A0A5B9E5B7_9BACT</name>
<dbReference type="Gene3D" id="3.40.50.720">
    <property type="entry name" value="NAD(P)-binding Rossmann-like Domain"/>
    <property type="match status" value="1"/>
</dbReference>
<dbReference type="SUPFAM" id="SSF51735">
    <property type="entry name" value="NAD(P)-binding Rossmann-fold domains"/>
    <property type="match status" value="1"/>
</dbReference>
<evidence type="ECO:0000313" key="2">
    <source>
        <dbReference type="EMBL" id="QEE26979.1"/>
    </source>
</evidence>
<dbReference type="PANTHER" id="PTHR43162">
    <property type="match status" value="1"/>
</dbReference>
<feature type="domain" description="NmrA-like" evidence="1">
    <location>
        <begin position="2"/>
        <end position="235"/>
    </location>
</feature>
<dbReference type="InterPro" id="IPR008030">
    <property type="entry name" value="NmrA-like"/>
</dbReference>
<dbReference type="InterPro" id="IPR051604">
    <property type="entry name" value="Ergot_Alk_Oxidoreductase"/>
</dbReference>
<dbReference type="KEGG" id="talb:FTW19_02535"/>
<gene>
    <name evidence="2" type="ORF">FTW19_02535</name>
</gene>
<evidence type="ECO:0000313" key="3">
    <source>
        <dbReference type="Proteomes" id="UP000321820"/>
    </source>
</evidence>
<dbReference type="AlphaFoldDB" id="A0A5B9E5B7"/>
<dbReference type="Gene3D" id="3.90.25.10">
    <property type="entry name" value="UDP-galactose 4-epimerase, domain 1"/>
    <property type="match status" value="1"/>
</dbReference>
<accession>A0A5B9E5B7</accession>
<dbReference type="InterPro" id="IPR036291">
    <property type="entry name" value="NAD(P)-bd_dom_sf"/>
</dbReference>
<sequence length="285" mass="31097">MISVMGVTGQVGGAIARKLIAEGKKVRVVVRSTDKGEIWKRASAEVAVASTDDTAALTRAFANTEAVFVMLPPVFDPAPGYPESAAATTSIRNALEAAKPGRVIALSTIGGQVDRDNLLIQLHHWEQALRTLGLPIVFLRPTWFIENTQWLLAAAREKGVFASHLQPLDKPVPMVAVDDIATTASDLLTGKDRTTGIVELTGPQDVTPIEIASTLGHFFSREVRAQAIPRETWETEFRAAGMQHPEPRMRMLDGFNEGWIRFEGAPRRGTTTLETALRQLILQKA</sequence>
<dbReference type="PANTHER" id="PTHR43162:SF1">
    <property type="entry name" value="PRESTALK A DIFFERENTIATION PROTEIN A"/>
    <property type="match status" value="1"/>
</dbReference>